<keyword evidence="2" id="KW-1185">Reference proteome</keyword>
<sequence>MLRVFIVILFLATSQIGNCQRSSLIKNVNFRAKDLIHELNHNGDTLKLESDKTIYQVDIYNSFYEKKLAVNRYKSNIPINDLPEGRYVVEAKLSDRHIIMTLIRNETAKEALALSDAKLEDLRLTAIETQEMSKAASMTMPVIGIEESEQIIEEETVKIDEQLQLTTIALAEEAPETIAPEKTEKVNYRNYSPADLLNTRLKKPSERSNKYFWVELEVNNGNSSSKTKKLVHADLIAGLILHNKTEIKTAKGRNNKLTIWEVFDTKAFMIQQRQNRNFVTSVKTSDCFNPIPYYATRASSASR</sequence>
<gene>
    <name evidence="1" type="ORF">LBU54_11910</name>
</gene>
<proteinExistence type="predicted"/>
<dbReference type="RefSeq" id="WP_224529955.1">
    <property type="nucleotide sequence ID" value="NZ_JAIUJR010000008.1"/>
</dbReference>
<comment type="caution">
    <text evidence="1">The sequence shown here is derived from an EMBL/GenBank/DDBJ whole genome shotgun (WGS) entry which is preliminary data.</text>
</comment>
<protein>
    <submittedName>
        <fullName evidence="1">Uncharacterized protein</fullName>
    </submittedName>
</protein>
<reference evidence="2" key="1">
    <citation type="submission" date="2023-07" db="EMBL/GenBank/DDBJ databases">
        <authorList>
            <person name="Yue Y."/>
        </authorList>
    </citation>
    <scope>NUCLEOTIDE SEQUENCE [LARGE SCALE GENOMIC DNA]</scope>
    <source>
        <strain evidence="2">D23</strain>
    </source>
</reference>
<dbReference type="EMBL" id="JAIUJR010000008">
    <property type="protein sequence ID" value="MCA0133292.1"/>
    <property type="molecule type" value="Genomic_DNA"/>
</dbReference>
<evidence type="ECO:0000313" key="1">
    <source>
        <dbReference type="EMBL" id="MCA0133292.1"/>
    </source>
</evidence>
<dbReference type="Proteomes" id="UP001198901">
    <property type="component" value="Unassembled WGS sequence"/>
</dbReference>
<organism evidence="1 2">
    <name type="scientific">Winogradskyella alexanderae</name>
    <dbReference type="NCBI Taxonomy" id="2877123"/>
    <lineage>
        <taxon>Bacteria</taxon>
        <taxon>Pseudomonadati</taxon>
        <taxon>Bacteroidota</taxon>
        <taxon>Flavobacteriia</taxon>
        <taxon>Flavobacteriales</taxon>
        <taxon>Flavobacteriaceae</taxon>
        <taxon>Winogradskyella</taxon>
    </lineage>
</organism>
<accession>A0ABS7XTE0</accession>
<name>A0ABS7XTE0_9FLAO</name>
<evidence type="ECO:0000313" key="2">
    <source>
        <dbReference type="Proteomes" id="UP001198901"/>
    </source>
</evidence>